<dbReference type="InterPro" id="IPR036890">
    <property type="entry name" value="HATPase_C_sf"/>
</dbReference>
<evidence type="ECO:0000256" key="4">
    <source>
        <dbReference type="ARBA" id="ARBA00022679"/>
    </source>
</evidence>
<dbReference type="InterPro" id="IPR004358">
    <property type="entry name" value="Sig_transdc_His_kin-like_C"/>
</dbReference>
<dbReference type="SUPFAM" id="SSF55874">
    <property type="entry name" value="ATPase domain of HSP90 chaperone/DNA topoisomerase II/histidine kinase"/>
    <property type="match status" value="1"/>
</dbReference>
<keyword evidence="12" id="KW-1185">Reference proteome</keyword>
<dbReference type="CDD" id="cd07041">
    <property type="entry name" value="STAS_RsbR_RsbS_like"/>
    <property type="match status" value="1"/>
</dbReference>
<dbReference type="Gene3D" id="1.10.287.130">
    <property type="match status" value="1"/>
</dbReference>
<dbReference type="PANTHER" id="PTHR43065:SF10">
    <property type="entry name" value="PEROXIDE STRESS-ACTIVATED HISTIDINE KINASE MAK3"/>
    <property type="match status" value="1"/>
</dbReference>
<evidence type="ECO:0000256" key="2">
    <source>
        <dbReference type="ARBA" id="ARBA00012438"/>
    </source>
</evidence>
<keyword evidence="6" id="KW-0418">Kinase</keyword>
<accession>A0ABV5AH82</accession>
<evidence type="ECO:0000256" key="3">
    <source>
        <dbReference type="ARBA" id="ARBA00022553"/>
    </source>
</evidence>
<dbReference type="SUPFAM" id="SSF47384">
    <property type="entry name" value="Homodimeric domain of signal transducing histidine kinase"/>
    <property type="match status" value="1"/>
</dbReference>
<dbReference type="Pfam" id="PF02518">
    <property type="entry name" value="HATPase_c"/>
    <property type="match status" value="1"/>
</dbReference>
<dbReference type="InterPro" id="IPR036513">
    <property type="entry name" value="STAS_dom_sf"/>
</dbReference>
<evidence type="ECO:0000256" key="5">
    <source>
        <dbReference type="ARBA" id="ARBA00022741"/>
    </source>
</evidence>
<keyword evidence="8" id="KW-0902">Two-component regulatory system</keyword>
<dbReference type="EMBL" id="JBDXSU010000011">
    <property type="protein sequence ID" value="MFB5191508.1"/>
    <property type="molecule type" value="Genomic_DNA"/>
</dbReference>
<dbReference type="Pfam" id="PF01740">
    <property type="entry name" value="STAS"/>
    <property type="match status" value="1"/>
</dbReference>
<feature type="domain" description="Histidine kinase" evidence="9">
    <location>
        <begin position="31"/>
        <end position="232"/>
    </location>
</feature>
<dbReference type="InterPro" id="IPR036097">
    <property type="entry name" value="HisK_dim/P_sf"/>
</dbReference>
<evidence type="ECO:0000313" key="12">
    <source>
        <dbReference type="Proteomes" id="UP001579974"/>
    </source>
</evidence>
<dbReference type="InterPro" id="IPR003661">
    <property type="entry name" value="HisK_dim/P_dom"/>
</dbReference>
<dbReference type="PANTHER" id="PTHR43065">
    <property type="entry name" value="SENSOR HISTIDINE KINASE"/>
    <property type="match status" value="1"/>
</dbReference>
<evidence type="ECO:0000259" key="10">
    <source>
        <dbReference type="PROSITE" id="PS50801"/>
    </source>
</evidence>
<evidence type="ECO:0000256" key="1">
    <source>
        <dbReference type="ARBA" id="ARBA00000085"/>
    </source>
</evidence>
<dbReference type="InterPro" id="IPR005467">
    <property type="entry name" value="His_kinase_dom"/>
</dbReference>
<dbReference type="InterPro" id="IPR002645">
    <property type="entry name" value="STAS_dom"/>
</dbReference>
<dbReference type="PROSITE" id="PS50801">
    <property type="entry name" value="STAS"/>
    <property type="match status" value="1"/>
</dbReference>
<dbReference type="Gene3D" id="3.30.750.24">
    <property type="entry name" value="STAS domain"/>
    <property type="match status" value="1"/>
</dbReference>
<protein>
    <recommendedName>
        <fullName evidence="2">histidine kinase</fullName>
        <ecNumber evidence="2">2.7.13.3</ecNumber>
    </recommendedName>
</protein>
<dbReference type="PRINTS" id="PR00344">
    <property type="entry name" value="BCTRLSENSOR"/>
</dbReference>
<name>A0ABV5AH82_9BACL</name>
<comment type="caution">
    <text evidence="11">The sequence shown here is derived from an EMBL/GenBank/DDBJ whole genome shotgun (WGS) entry which is preliminary data.</text>
</comment>
<dbReference type="Proteomes" id="UP001579974">
    <property type="component" value="Unassembled WGS sequence"/>
</dbReference>
<proteinExistence type="predicted"/>
<dbReference type="SMART" id="SM00388">
    <property type="entry name" value="HisKA"/>
    <property type="match status" value="1"/>
</dbReference>
<dbReference type="SMART" id="SM00387">
    <property type="entry name" value="HATPase_c"/>
    <property type="match status" value="1"/>
</dbReference>
<gene>
    <name evidence="11" type="ORF">KKP3000_000281</name>
</gene>
<dbReference type="CDD" id="cd00082">
    <property type="entry name" value="HisKA"/>
    <property type="match status" value="1"/>
</dbReference>
<evidence type="ECO:0000256" key="6">
    <source>
        <dbReference type="ARBA" id="ARBA00022777"/>
    </source>
</evidence>
<dbReference type="EC" id="2.7.13.3" evidence="2"/>
<dbReference type="RefSeq" id="WP_275472858.1">
    <property type="nucleotide sequence ID" value="NZ_CP162940.1"/>
</dbReference>
<dbReference type="PROSITE" id="PS50109">
    <property type="entry name" value="HIS_KIN"/>
    <property type="match status" value="1"/>
</dbReference>
<feature type="domain" description="STAS" evidence="10">
    <location>
        <begin position="398"/>
        <end position="509"/>
    </location>
</feature>
<keyword evidence="4" id="KW-0808">Transferase</keyword>
<reference evidence="11 12" key="1">
    <citation type="journal article" date="2024" name="Int. J. Mol. Sci.">
        <title>Exploration of Alicyclobacillus spp. Genome in Search of Antibiotic Resistance.</title>
        <authorList>
            <person name="Bucka-Kolendo J."/>
            <person name="Kiousi D.E."/>
            <person name="Dekowska A."/>
            <person name="Mikolajczuk-Szczyrba A."/>
            <person name="Karadedos D.M."/>
            <person name="Michael P."/>
            <person name="Galanis A."/>
            <person name="Sokolowska B."/>
        </authorList>
    </citation>
    <scope>NUCLEOTIDE SEQUENCE [LARGE SCALE GENOMIC DNA]</scope>
    <source>
        <strain evidence="11 12">KKP 3000</strain>
    </source>
</reference>
<evidence type="ECO:0000259" key="9">
    <source>
        <dbReference type="PROSITE" id="PS50109"/>
    </source>
</evidence>
<dbReference type="Pfam" id="PF00512">
    <property type="entry name" value="HisKA"/>
    <property type="match status" value="1"/>
</dbReference>
<evidence type="ECO:0000256" key="7">
    <source>
        <dbReference type="ARBA" id="ARBA00022840"/>
    </source>
</evidence>
<keyword evidence="3" id="KW-0597">Phosphoprotein</keyword>
<keyword evidence="5" id="KW-0547">Nucleotide-binding</keyword>
<sequence>MYIVNKDTEHSLDNHNATLNRLAAIGEVSAGIAHEIRNPLTAVKGFLQLMERDYPSPHWSVVQSELEQAIGTVHELLSVSKPNLVSEPKTQFSLCAIVENILSLFHKEMYRVKVHKRFHHTKAMVYGKQNQVKRAIFNLLKNAFEAIENEGTIVIEHHLSSDSVVLTIRDTGSGIPEDKLHLLGTPFFTTKETGTGLGLSQVYSTFYEHNADITVESNSEGTVFTITFPTVSTGFDGSPVAELTYVEGETVKEFFRRHREQFNESMKFEAKTTFEIVSQSKLVSTSDLLEHANQILDLIHDGLTQEVIALAQERGIVWAQSDIPIISKMEWFYALRKVIWRFLRFFHINAKVTAEEAFDIADRISDTLDNFVIHFNVSFTRYRDNIVRSQQTIIDELTVPVIPLFNHVAVLPLIGVFDDKRIEKIEERLLDDIESKGIQKLFIDLSGAVIADADIVELFRKVFNGVSLLGCATVLTGIRAATAKVMLKSELDFSQMTVESTLQQALAKESANGLVSA</sequence>
<keyword evidence="7 11" id="KW-0067">ATP-binding</keyword>
<evidence type="ECO:0000313" key="11">
    <source>
        <dbReference type="EMBL" id="MFB5191508.1"/>
    </source>
</evidence>
<comment type="catalytic activity">
    <reaction evidence="1">
        <text>ATP + protein L-histidine = ADP + protein N-phospho-L-histidine.</text>
        <dbReference type="EC" id="2.7.13.3"/>
    </reaction>
</comment>
<organism evidence="11 12">
    <name type="scientific">Alicyclobacillus fastidiosus</name>
    <dbReference type="NCBI Taxonomy" id="392011"/>
    <lineage>
        <taxon>Bacteria</taxon>
        <taxon>Bacillati</taxon>
        <taxon>Bacillota</taxon>
        <taxon>Bacilli</taxon>
        <taxon>Bacillales</taxon>
        <taxon>Alicyclobacillaceae</taxon>
        <taxon>Alicyclobacillus</taxon>
    </lineage>
</organism>
<dbReference type="InterPro" id="IPR003594">
    <property type="entry name" value="HATPase_dom"/>
</dbReference>
<dbReference type="SUPFAM" id="SSF52091">
    <property type="entry name" value="SpoIIaa-like"/>
    <property type="match status" value="1"/>
</dbReference>
<evidence type="ECO:0000256" key="8">
    <source>
        <dbReference type="ARBA" id="ARBA00023012"/>
    </source>
</evidence>
<dbReference type="Gene3D" id="3.30.565.10">
    <property type="entry name" value="Histidine kinase-like ATPase, C-terminal domain"/>
    <property type="match status" value="1"/>
</dbReference>
<dbReference type="GO" id="GO:0005524">
    <property type="term" value="F:ATP binding"/>
    <property type="evidence" value="ECO:0007669"/>
    <property type="project" value="UniProtKB-KW"/>
</dbReference>